<dbReference type="FunFam" id="1.10.510.10:FF:000021">
    <property type="entry name" value="Serine/threonine protein kinase"/>
    <property type="match status" value="1"/>
</dbReference>
<keyword evidence="8" id="KW-1133">Transmembrane helix</keyword>
<reference evidence="10 11" key="1">
    <citation type="submission" date="2021-04" db="EMBL/GenBank/DDBJ databases">
        <title>Genome analysis of Polyangium sp.</title>
        <authorList>
            <person name="Li Y."/>
            <person name="Wang J."/>
        </authorList>
    </citation>
    <scope>NUCLEOTIDE SEQUENCE [LARGE SCALE GENOMIC DNA]</scope>
    <source>
        <strain evidence="10 11">SDU14</strain>
    </source>
</reference>
<dbReference type="PANTHER" id="PTHR43289">
    <property type="entry name" value="MITOGEN-ACTIVATED PROTEIN KINASE KINASE KINASE 20-RELATED"/>
    <property type="match status" value="1"/>
</dbReference>
<dbReference type="GO" id="GO:0004674">
    <property type="term" value="F:protein serine/threonine kinase activity"/>
    <property type="evidence" value="ECO:0007669"/>
    <property type="project" value="UniProtKB-KW"/>
</dbReference>
<keyword evidence="4 7" id="KW-0547">Nucleotide-binding</keyword>
<evidence type="ECO:0000256" key="3">
    <source>
        <dbReference type="ARBA" id="ARBA00022679"/>
    </source>
</evidence>
<feature type="transmembrane region" description="Helical" evidence="8">
    <location>
        <begin position="451"/>
        <end position="472"/>
    </location>
</feature>
<dbReference type="InterPro" id="IPR011009">
    <property type="entry name" value="Kinase-like_dom_sf"/>
</dbReference>
<evidence type="ECO:0000256" key="5">
    <source>
        <dbReference type="ARBA" id="ARBA00022777"/>
    </source>
</evidence>
<dbReference type="Gene3D" id="3.30.200.20">
    <property type="entry name" value="Phosphorylase Kinase, domain 1"/>
    <property type="match status" value="1"/>
</dbReference>
<comment type="caution">
    <text evidence="10">The sequence shown here is derived from an EMBL/GenBank/DDBJ whole genome shotgun (WGS) entry which is preliminary data.</text>
</comment>
<dbReference type="InterPro" id="IPR017441">
    <property type="entry name" value="Protein_kinase_ATP_BS"/>
</dbReference>
<feature type="transmembrane region" description="Helical" evidence="8">
    <location>
        <begin position="369"/>
        <end position="391"/>
    </location>
</feature>
<dbReference type="CDD" id="cd14014">
    <property type="entry name" value="STKc_PknB_like"/>
    <property type="match status" value="1"/>
</dbReference>
<keyword evidence="8" id="KW-0472">Membrane</keyword>
<sequence length="511" mass="54856">MASLSILGSEMTSYSTPDAALAAVTPQAGSKACPTCSRTYPPHFNVCPQDGAALSLHDELVGTTLRDTFRLVRVLGEGGMGRVYEAQHTRIASKRFAIKMLHPEYARQPDVLARFIREAEATATIKSLHVLEVYDVDRTPDGRAYIVGELLQGRELAEHLERSGKMALGPAVRIVRQICKALHAAHAKGIVHRDMKPENVFLTGDLEKPTAKILDFGISKVDSGTGPALTKTGMIMGTPSYMSPEQAKGQKIDHRTDIYAVGAILYAVLTGRRPFDGDEPTSILMRVLSEDPPRPRTLEPSIPDNVEMIIQRAMAKEPQDRFQDIRELDEALTPFDPEASSAGTSVTGSSASAGVSLKRRENALISDRMLLAGTAAIGACGAAGMLIAAVASILRLSRGASVRGNITGGESAFLILVVGGLVLAIGGFFARRAYRIVWQDDAKVSELLARLFPIVAGGLGVYGASTILIHLFETVLLRQAIGVAWAPWDVLQLVFGVGWAVGTFRVNAPPK</sequence>
<evidence type="ECO:0000313" key="11">
    <source>
        <dbReference type="Proteomes" id="UP001151081"/>
    </source>
</evidence>
<dbReference type="PROSITE" id="PS00108">
    <property type="entry name" value="PROTEIN_KINASE_ST"/>
    <property type="match status" value="1"/>
</dbReference>
<dbReference type="InterPro" id="IPR000719">
    <property type="entry name" value="Prot_kinase_dom"/>
</dbReference>
<organism evidence="10 11">
    <name type="scientific">Polyangium jinanense</name>
    <dbReference type="NCBI Taxonomy" id="2829994"/>
    <lineage>
        <taxon>Bacteria</taxon>
        <taxon>Pseudomonadati</taxon>
        <taxon>Myxococcota</taxon>
        <taxon>Polyangia</taxon>
        <taxon>Polyangiales</taxon>
        <taxon>Polyangiaceae</taxon>
        <taxon>Polyangium</taxon>
    </lineage>
</organism>
<accession>A0A9X3XCB6</accession>
<keyword evidence="2 10" id="KW-0723">Serine/threonine-protein kinase</keyword>
<gene>
    <name evidence="10" type="ORF">KEG57_33240</name>
</gene>
<dbReference type="InterPro" id="IPR008271">
    <property type="entry name" value="Ser/Thr_kinase_AS"/>
</dbReference>
<dbReference type="SMART" id="SM00220">
    <property type="entry name" value="S_TKc"/>
    <property type="match status" value="1"/>
</dbReference>
<dbReference type="PROSITE" id="PS00107">
    <property type="entry name" value="PROTEIN_KINASE_ATP"/>
    <property type="match status" value="1"/>
</dbReference>
<keyword evidence="8" id="KW-0812">Transmembrane</keyword>
<evidence type="ECO:0000256" key="8">
    <source>
        <dbReference type="SAM" id="Phobius"/>
    </source>
</evidence>
<keyword evidence="5 10" id="KW-0418">Kinase</keyword>
<name>A0A9X3XCB6_9BACT</name>
<dbReference type="Gene3D" id="1.10.510.10">
    <property type="entry name" value="Transferase(Phosphotransferase) domain 1"/>
    <property type="match status" value="1"/>
</dbReference>
<evidence type="ECO:0000256" key="7">
    <source>
        <dbReference type="PROSITE-ProRule" id="PRU10141"/>
    </source>
</evidence>
<dbReference type="EMBL" id="JAGTJJ010000028">
    <property type="protein sequence ID" value="MDC3985391.1"/>
    <property type="molecule type" value="Genomic_DNA"/>
</dbReference>
<keyword evidence="6 7" id="KW-0067">ATP-binding</keyword>
<dbReference type="EC" id="2.7.11.1" evidence="1"/>
<keyword evidence="3" id="KW-0808">Transferase</keyword>
<evidence type="ECO:0000256" key="2">
    <source>
        <dbReference type="ARBA" id="ARBA00022527"/>
    </source>
</evidence>
<dbReference type="RefSeq" id="WP_272426336.1">
    <property type="nucleotide sequence ID" value="NZ_JAGTJJ010000028.1"/>
</dbReference>
<dbReference type="GO" id="GO:0005524">
    <property type="term" value="F:ATP binding"/>
    <property type="evidence" value="ECO:0007669"/>
    <property type="project" value="UniProtKB-UniRule"/>
</dbReference>
<evidence type="ECO:0000256" key="4">
    <source>
        <dbReference type="ARBA" id="ARBA00022741"/>
    </source>
</evidence>
<dbReference type="SUPFAM" id="SSF56112">
    <property type="entry name" value="Protein kinase-like (PK-like)"/>
    <property type="match status" value="1"/>
</dbReference>
<keyword evidence="11" id="KW-1185">Reference proteome</keyword>
<feature type="transmembrane region" description="Helical" evidence="8">
    <location>
        <begin position="484"/>
        <end position="504"/>
    </location>
</feature>
<dbReference type="Proteomes" id="UP001151081">
    <property type="component" value="Unassembled WGS sequence"/>
</dbReference>
<proteinExistence type="predicted"/>
<dbReference type="PROSITE" id="PS50011">
    <property type="entry name" value="PROTEIN_KINASE_DOM"/>
    <property type="match status" value="1"/>
</dbReference>
<dbReference type="AlphaFoldDB" id="A0A9X3XCB6"/>
<evidence type="ECO:0000259" key="9">
    <source>
        <dbReference type="PROSITE" id="PS50011"/>
    </source>
</evidence>
<feature type="binding site" evidence="7">
    <location>
        <position position="99"/>
    </location>
    <ligand>
        <name>ATP</name>
        <dbReference type="ChEBI" id="CHEBI:30616"/>
    </ligand>
</feature>
<evidence type="ECO:0000256" key="1">
    <source>
        <dbReference type="ARBA" id="ARBA00012513"/>
    </source>
</evidence>
<protein>
    <recommendedName>
        <fullName evidence="1">non-specific serine/threonine protein kinase</fullName>
        <ecNumber evidence="1">2.7.11.1</ecNumber>
    </recommendedName>
</protein>
<feature type="transmembrane region" description="Helical" evidence="8">
    <location>
        <begin position="411"/>
        <end position="430"/>
    </location>
</feature>
<dbReference type="Pfam" id="PF00069">
    <property type="entry name" value="Pkinase"/>
    <property type="match status" value="1"/>
</dbReference>
<evidence type="ECO:0000313" key="10">
    <source>
        <dbReference type="EMBL" id="MDC3985391.1"/>
    </source>
</evidence>
<dbReference type="PANTHER" id="PTHR43289:SF34">
    <property type="entry name" value="SERINE_THREONINE-PROTEIN KINASE YBDM-RELATED"/>
    <property type="match status" value="1"/>
</dbReference>
<evidence type="ECO:0000256" key="6">
    <source>
        <dbReference type="ARBA" id="ARBA00022840"/>
    </source>
</evidence>
<feature type="domain" description="Protein kinase" evidence="9">
    <location>
        <begin position="69"/>
        <end position="336"/>
    </location>
</feature>